<dbReference type="RefSeq" id="WP_112146175.1">
    <property type="nucleotide sequence ID" value="NZ_PGTO01000013.1"/>
</dbReference>
<reference evidence="2 3" key="1">
    <citation type="submission" date="2017-11" db="EMBL/GenBank/DDBJ databases">
        <title>Draft genome sequence of magnetotactic bacterium Magnetospirillum kuznetsovii LBB-42.</title>
        <authorList>
            <person name="Grouzdev D.S."/>
            <person name="Rysina M.S."/>
            <person name="Baslerov R.V."/>
            <person name="Koziaeva V."/>
        </authorList>
    </citation>
    <scope>NUCLEOTIDE SEQUENCE [LARGE SCALE GENOMIC DNA]</scope>
    <source>
        <strain evidence="2 3">LBB-42</strain>
    </source>
</reference>
<dbReference type="AlphaFoldDB" id="A0A364NVH2"/>
<protein>
    <recommendedName>
        <fullName evidence="4">Peptidase</fullName>
    </recommendedName>
</protein>
<organism evidence="2 3">
    <name type="scientific">Paramagnetospirillum kuznetsovii</name>
    <dbReference type="NCBI Taxonomy" id="2053833"/>
    <lineage>
        <taxon>Bacteria</taxon>
        <taxon>Pseudomonadati</taxon>
        <taxon>Pseudomonadota</taxon>
        <taxon>Alphaproteobacteria</taxon>
        <taxon>Rhodospirillales</taxon>
        <taxon>Magnetospirillaceae</taxon>
        <taxon>Paramagnetospirillum</taxon>
    </lineage>
</organism>
<dbReference type="Proteomes" id="UP000251075">
    <property type="component" value="Unassembled WGS sequence"/>
</dbReference>
<feature type="compositionally biased region" description="Polar residues" evidence="1">
    <location>
        <begin position="16"/>
        <end position="27"/>
    </location>
</feature>
<accession>A0A364NVH2</accession>
<feature type="compositionally biased region" description="Basic and acidic residues" evidence="1">
    <location>
        <begin position="53"/>
        <end position="65"/>
    </location>
</feature>
<keyword evidence="3" id="KW-1185">Reference proteome</keyword>
<evidence type="ECO:0000313" key="3">
    <source>
        <dbReference type="Proteomes" id="UP000251075"/>
    </source>
</evidence>
<feature type="region of interest" description="Disordered" evidence="1">
    <location>
        <begin position="1"/>
        <end position="73"/>
    </location>
</feature>
<evidence type="ECO:0008006" key="4">
    <source>
        <dbReference type="Google" id="ProtNLM"/>
    </source>
</evidence>
<comment type="caution">
    <text evidence="2">The sequence shown here is derived from an EMBL/GenBank/DDBJ whole genome shotgun (WGS) entry which is preliminary data.</text>
</comment>
<name>A0A364NVH2_9PROT</name>
<evidence type="ECO:0000256" key="1">
    <source>
        <dbReference type="SAM" id="MobiDB-lite"/>
    </source>
</evidence>
<dbReference type="EMBL" id="PGTO01000013">
    <property type="protein sequence ID" value="RAU21084.1"/>
    <property type="molecule type" value="Genomic_DNA"/>
</dbReference>
<gene>
    <name evidence="2" type="ORF">CU669_15115</name>
</gene>
<proteinExistence type="predicted"/>
<sequence length="241" mass="25180">MSDAPVDAATPVTEAAPSQDNGLTVSNMLGEAKAEPTTDTTIATEAEQPGEAKAADEKEAEKAEGAPEEYTDFTMPEGLELKAEVLTDYKALAKDLNLTQDAAQKLVEFGTTSLKEAAEAPYKLWADTQKSWQDAVKSDADIGGAKLQESLALSAKAIDASVGDALREGLNVTGAGNHPAMVKHFTEVGRVVEAATAANLISKGQGLKDLVKVLSNPEFTSGKPVTAASRDAAHTLYPDHA</sequence>
<evidence type="ECO:0000313" key="2">
    <source>
        <dbReference type="EMBL" id="RAU21084.1"/>
    </source>
</evidence>
<dbReference type="OrthoDB" id="5852at2"/>